<name>A0A0U5BTV6_XANCI</name>
<evidence type="ECO:0000313" key="2">
    <source>
        <dbReference type="EMBL" id="CEG16384.1"/>
    </source>
</evidence>
<feature type="region of interest" description="Disordered" evidence="1">
    <location>
        <begin position="37"/>
        <end position="59"/>
    </location>
</feature>
<dbReference type="Proteomes" id="UP000052230">
    <property type="component" value="Unassembled WGS sequence"/>
</dbReference>
<dbReference type="AlphaFoldDB" id="A0A0U5BTV6"/>
<accession>A0A0U5BTV6</accession>
<gene>
    <name evidence="2" type="ORF">XAC3562_360052</name>
</gene>
<comment type="caution">
    <text evidence="2">The sequence shown here is derived from an EMBL/GenBank/DDBJ whole genome shotgun (WGS) entry which is preliminary data.</text>
</comment>
<keyword evidence="3" id="KW-1185">Reference proteome</keyword>
<organism evidence="2 3">
    <name type="scientific">Xanthomonas citri pv. citri</name>
    <dbReference type="NCBI Taxonomy" id="611301"/>
    <lineage>
        <taxon>Bacteria</taxon>
        <taxon>Pseudomonadati</taxon>
        <taxon>Pseudomonadota</taxon>
        <taxon>Gammaproteobacteria</taxon>
        <taxon>Lysobacterales</taxon>
        <taxon>Lysobacteraceae</taxon>
        <taxon>Xanthomonas</taxon>
    </lineage>
</organism>
<sequence length="59" mass="6130">MRGISGAGPVATRICHRRMTGGSLDGYRRVAVGRLAAGDERNRSNASRVSASCGRAAGR</sequence>
<dbReference type="EMBL" id="CCXZ01000129">
    <property type="protein sequence ID" value="CEG16384.1"/>
    <property type="molecule type" value="Genomic_DNA"/>
</dbReference>
<evidence type="ECO:0000313" key="3">
    <source>
        <dbReference type="Proteomes" id="UP000052230"/>
    </source>
</evidence>
<evidence type="ECO:0000256" key="1">
    <source>
        <dbReference type="SAM" id="MobiDB-lite"/>
    </source>
</evidence>
<proteinExistence type="predicted"/>
<protein>
    <submittedName>
        <fullName evidence="2">Uncharacterized protein</fullName>
    </submittedName>
</protein>
<reference evidence="2 3" key="1">
    <citation type="submission" date="2014-09" db="EMBL/GenBank/DDBJ databases">
        <authorList>
            <person name="Regsiter A."/>
        </authorList>
    </citation>
    <scope>NUCLEOTIDE SEQUENCE [LARGE SCALE GENOMIC DNA]</scope>
</reference>